<evidence type="ECO:0000313" key="3">
    <source>
        <dbReference type="EMBL" id="MBP5856411.1"/>
    </source>
</evidence>
<proteinExistence type="predicted"/>
<evidence type="ECO:0000256" key="2">
    <source>
        <dbReference type="SAM" id="SignalP"/>
    </source>
</evidence>
<organism evidence="3 4">
    <name type="scientific">Marivibrio halodurans</name>
    <dbReference type="NCBI Taxonomy" id="2039722"/>
    <lineage>
        <taxon>Bacteria</taxon>
        <taxon>Pseudomonadati</taxon>
        <taxon>Pseudomonadota</taxon>
        <taxon>Alphaproteobacteria</taxon>
        <taxon>Rhodospirillales</taxon>
        <taxon>Rhodospirillaceae</taxon>
        <taxon>Marivibrio</taxon>
    </lineage>
</organism>
<keyword evidence="2" id="KW-0732">Signal</keyword>
<evidence type="ECO:0000313" key="4">
    <source>
        <dbReference type="Proteomes" id="UP000672602"/>
    </source>
</evidence>
<dbReference type="Pfam" id="PF04955">
    <property type="entry name" value="HupE_UreJ"/>
    <property type="match status" value="1"/>
</dbReference>
<comment type="caution">
    <text evidence="3">The sequence shown here is derived from an EMBL/GenBank/DDBJ whole genome shotgun (WGS) entry which is preliminary data.</text>
</comment>
<keyword evidence="1" id="KW-0472">Membrane</keyword>
<feature type="signal peptide" evidence="2">
    <location>
        <begin position="1"/>
        <end position="22"/>
    </location>
</feature>
<accession>A0A8J7V053</accession>
<feature type="chain" id="PRO_5035279326" evidence="2">
    <location>
        <begin position="23"/>
        <end position="193"/>
    </location>
</feature>
<dbReference type="Proteomes" id="UP000672602">
    <property type="component" value="Unassembled WGS sequence"/>
</dbReference>
<feature type="transmembrane region" description="Helical" evidence="1">
    <location>
        <begin position="143"/>
        <end position="166"/>
    </location>
</feature>
<protein>
    <submittedName>
        <fullName evidence="3">HupE/UreJ family protein</fullName>
    </submittedName>
</protein>
<keyword evidence="4" id="KW-1185">Reference proteome</keyword>
<sequence length="193" mass="18774">MRTTHLAAATLAAVTLADPALAHTGATATSGFASGFLHPIGGLDHVLAMVSVGLFAGLLGGRARWLVPASFVGMMAVGGVAGMAGLGLPMVELGIALSVVAIGGLVALGKGLPTALAMAIVGFFAIFHGHAHGTEAPLAASGLTYAVGFMLATALLHAAGVGAFTALSTQRRVVRIGGAATAAAGLAIVFGIL</sequence>
<evidence type="ECO:0000256" key="1">
    <source>
        <dbReference type="SAM" id="Phobius"/>
    </source>
</evidence>
<gene>
    <name evidence="3" type="ORF">KAJ83_05290</name>
</gene>
<dbReference type="RefSeq" id="WP_210680988.1">
    <property type="nucleotide sequence ID" value="NZ_JAGMWN010000002.1"/>
</dbReference>
<feature type="transmembrane region" description="Helical" evidence="1">
    <location>
        <begin position="90"/>
        <end position="108"/>
    </location>
</feature>
<keyword evidence="1" id="KW-1133">Transmembrane helix</keyword>
<dbReference type="EMBL" id="JAGMWN010000002">
    <property type="protein sequence ID" value="MBP5856411.1"/>
    <property type="molecule type" value="Genomic_DNA"/>
</dbReference>
<dbReference type="PIRSF" id="PIRSF016919">
    <property type="entry name" value="HupE_UreJ"/>
    <property type="match status" value="1"/>
</dbReference>
<dbReference type="InterPro" id="IPR007038">
    <property type="entry name" value="HupE_UreJ"/>
</dbReference>
<feature type="transmembrane region" description="Helical" evidence="1">
    <location>
        <begin position="65"/>
        <end position="84"/>
    </location>
</feature>
<feature type="transmembrane region" description="Helical" evidence="1">
    <location>
        <begin position="173"/>
        <end position="192"/>
    </location>
</feature>
<feature type="transmembrane region" description="Helical" evidence="1">
    <location>
        <begin position="38"/>
        <end position="58"/>
    </location>
</feature>
<reference evidence="3" key="1">
    <citation type="submission" date="2021-04" db="EMBL/GenBank/DDBJ databases">
        <authorList>
            <person name="Zhang D.-C."/>
        </authorList>
    </citation>
    <scope>NUCLEOTIDE SEQUENCE</scope>
    <source>
        <strain evidence="3">CGMCC 1.15697</strain>
    </source>
</reference>
<name>A0A8J7V053_9PROT</name>
<dbReference type="AlphaFoldDB" id="A0A8J7V053"/>
<keyword evidence="1" id="KW-0812">Transmembrane</keyword>